<evidence type="ECO:0000259" key="3">
    <source>
        <dbReference type="SMART" id="SM00458"/>
    </source>
</evidence>
<dbReference type="Pfam" id="PF00652">
    <property type="entry name" value="Ricin_B_lectin"/>
    <property type="match status" value="1"/>
</dbReference>
<name>A0A8J3C8K7_9ACTN</name>
<dbReference type="Proteomes" id="UP000656042">
    <property type="component" value="Unassembled WGS sequence"/>
</dbReference>
<gene>
    <name evidence="4" type="ORF">GCM10012284_61410</name>
</gene>
<sequence length="289" mass="27584">MLVRPYITTEAGSAGTARTRTRWPEPAPAGDTPVEADTRVMPALFGADGPGTARLRRIVLLGGALVLMVAAAVVMLATGGREDDDAPAASLPGGGVLPAITGPSGHVPSAGGSAGPSPSASGSTRPSASASASSAGASAAAPTGSAASSSPTATPSSAAPSATLAPPPAADRTGAITSAGGRCLALGGLLGIDGSPIQAAGCGGGSAQWFTLASDGTLRVARRCAQVTGDQTVRSVGCDDRAGAQWRTGPGGTLVNPASGGCLTDPGAAGATVRVAACDGGTTQHWSVP</sequence>
<dbReference type="Gene3D" id="2.80.10.50">
    <property type="match status" value="1"/>
</dbReference>
<organism evidence="4 5">
    <name type="scientific">Mangrovihabitans endophyticus</name>
    <dbReference type="NCBI Taxonomy" id="1751298"/>
    <lineage>
        <taxon>Bacteria</taxon>
        <taxon>Bacillati</taxon>
        <taxon>Actinomycetota</taxon>
        <taxon>Actinomycetes</taxon>
        <taxon>Micromonosporales</taxon>
        <taxon>Micromonosporaceae</taxon>
        <taxon>Mangrovihabitans</taxon>
    </lineage>
</organism>
<feature type="transmembrane region" description="Helical" evidence="2">
    <location>
        <begin position="58"/>
        <end position="77"/>
    </location>
</feature>
<keyword evidence="2" id="KW-1133">Transmembrane helix</keyword>
<evidence type="ECO:0000256" key="2">
    <source>
        <dbReference type="SAM" id="Phobius"/>
    </source>
</evidence>
<feature type="region of interest" description="Disordered" evidence="1">
    <location>
        <begin position="11"/>
        <end position="34"/>
    </location>
</feature>
<reference evidence="4" key="1">
    <citation type="journal article" date="2014" name="Int. J. Syst. Evol. Microbiol.">
        <title>Complete genome sequence of Corynebacterium casei LMG S-19264T (=DSM 44701T), isolated from a smear-ripened cheese.</title>
        <authorList>
            <consortium name="US DOE Joint Genome Institute (JGI-PGF)"/>
            <person name="Walter F."/>
            <person name="Albersmeier A."/>
            <person name="Kalinowski J."/>
            <person name="Ruckert C."/>
        </authorList>
    </citation>
    <scope>NUCLEOTIDE SEQUENCE</scope>
    <source>
        <strain evidence="4">CGMCC 4.7299</strain>
    </source>
</reference>
<reference evidence="4" key="2">
    <citation type="submission" date="2020-09" db="EMBL/GenBank/DDBJ databases">
        <authorList>
            <person name="Sun Q."/>
            <person name="Zhou Y."/>
        </authorList>
    </citation>
    <scope>NUCLEOTIDE SEQUENCE</scope>
    <source>
        <strain evidence="4">CGMCC 4.7299</strain>
    </source>
</reference>
<feature type="compositionally biased region" description="Low complexity" evidence="1">
    <location>
        <begin position="102"/>
        <end position="164"/>
    </location>
</feature>
<evidence type="ECO:0000313" key="5">
    <source>
        <dbReference type="Proteomes" id="UP000656042"/>
    </source>
</evidence>
<feature type="region of interest" description="Disordered" evidence="1">
    <location>
        <begin position="84"/>
        <end position="173"/>
    </location>
</feature>
<comment type="caution">
    <text evidence="4">The sequence shown here is derived from an EMBL/GenBank/DDBJ whole genome shotgun (WGS) entry which is preliminary data.</text>
</comment>
<dbReference type="AlphaFoldDB" id="A0A8J3C8K7"/>
<evidence type="ECO:0000256" key="1">
    <source>
        <dbReference type="SAM" id="MobiDB-lite"/>
    </source>
</evidence>
<dbReference type="SMART" id="SM00458">
    <property type="entry name" value="RICIN"/>
    <property type="match status" value="1"/>
</dbReference>
<keyword evidence="5" id="KW-1185">Reference proteome</keyword>
<feature type="domain" description="Ricin B lectin" evidence="3">
    <location>
        <begin position="173"/>
        <end position="289"/>
    </location>
</feature>
<evidence type="ECO:0000313" key="4">
    <source>
        <dbReference type="EMBL" id="GGL18482.1"/>
    </source>
</evidence>
<dbReference type="InterPro" id="IPR000772">
    <property type="entry name" value="Ricin_B_lectin"/>
</dbReference>
<protein>
    <recommendedName>
        <fullName evidence="3">Ricin B lectin domain-containing protein</fullName>
    </recommendedName>
</protein>
<proteinExistence type="predicted"/>
<dbReference type="EMBL" id="BMMX01000062">
    <property type="protein sequence ID" value="GGL18482.1"/>
    <property type="molecule type" value="Genomic_DNA"/>
</dbReference>
<dbReference type="SUPFAM" id="SSF50370">
    <property type="entry name" value="Ricin B-like lectins"/>
    <property type="match status" value="1"/>
</dbReference>
<dbReference type="PROSITE" id="PS50231">
    <property type="entry name" value="RICIN_B_LECTIN"/>
    <property type="match status" value="1"/>
</dbReference>
<keyword evidence="2" id="KW-0472">Membrane</keyword>
<keyword evidence="2" id="KW-0812">Transmembrane</keyword>
<dbReference type="InterPro" id="IPR035992">
    <property type="entry name" value="Ricin_B-like_lectins"/>
</dbReference>
<accession>A0A8J3C8K7</accession>